<dbReference type="PANTHER" id="PTHR36166:SF1">
    <property type="entry name" value="SRPBCC DOMAIN-CONTAINING PROTEIN"/>
    <property type="match status" value="1"/>
</dbReference>
<dbReference type="PANTHER" id="PTHR36166">
    <property type="entry name" value="CHROMOSOME 9, WHOLE GENOME SHOTGUN SEQUENCE"/>
    <property type="match status" value="1"/>
</dbReference>
<sequence>MARTIETSIDIDAPIPAVWQVLTDFDRFSEWSTFILAVEGDVTPGNTVKVRLNDGGGEVTMKPRILAREAPRQLIWRGMLGGSWIFSGEHRFTLSPLPGGGTRLSHSERFGGLLVPLLWKTLVRRTQPAFLAFNEALRRRCEGDAHQEAPLAVVGAR</sequence>
<gene>
    <name evidence="1" type="ORF">JCM7686_2113</name>
</gene>
<dbReference type="OrthoDB" id="1364128at2"/>
<evidence type="ECO:0000313" key="1">
    <source>
        <dbReference type="EMBL" id="AGT09194.1"/>
    </source>
</evidence>
<protein>
    <recommendedName>
        <fullName evidence="3">Polyketide cyclase/dehydrase</fullName>
    </recommendedName>
</protein>
<dbReference type="Gene3D" id="3.30.530.20">
    <property type="match status" value="1"/>
</dbReference>
<accession>S5XPD6</accession>
<dbReference type="CDD" id="cd07822">
    <property type="entry name" value="SRPBCC_4"/>
    <property type="match status" value="1"/>
</dbReference>
<dbReference type="AlphaFoldDB" id="S5XPD6"/>
<reference evidence="1 2" key="1">
    <citation type="journal article" date="2014" name="BMC Genomics">
        <title>Architecture and functions of a multipartite genome of the methylotrophic bacterium Paracoccus aminophilus JCM 7686, containing primary and secondary chromids.</title>
        <authorList>
            <person name="Dziewit L."/>
            <person name="Czarnecki J."/>
            <person name="Wibberg D."/>
            <person name="Radlinska M."/>
            <person name="Mrozek P."/>
            <person name="Szymczak M."/>
            <person name="Schluter A."/>
            <person name="Puhler A."/>
            <person name="Bartosik D."/>
        </authorList>
    </citation>
    <scope>NUCLEOTIDE SEQUENCE [LARGE SCALE GENOMIC DNA]</scope>
    <source>
        <strain evidence="1">JCM 7686</strain>
    </source>
</reference>
<dbReference type="STRING" id="1367847.JCM7686_2113"/>
<proteinExistence type="predicted"/>
<dbReference type="HOGENOM" id="CLU_069867_4_0_5"/>
<dbReference type="EMBL" id="CP006650">
    <property type="protein sequence ID" value="AGT09194.1"/>
    <property type="molecule type" value="Genomic_DNA"/>
</dbReference>
<dbReference type="SUPFAM" id="SSF55961">
    <property type="entry name" value="Bet v1-like"/>
    <property type="match status" value="1"/>
</dbReference>
<dbReference type="KEGG" id="pami:JCM7686_2113"/>
<dbReference type="InterPro" id="IPR019587">
    <property type="entry name" value="Polyketide_cyclase/dehydratase"/>
</dbReference>
<organism evidence="1 2">
    <name type="scientific">Paracoccus aminophilus JCM 7686</name>
    <dbReference type="NCBI Taxonomy" id="1367847"/>
    <lineage>
        <taxon>Bacteria</taxon>
        <taxon>Pseudomonadati</taxon>
        <taxon>Pseudomonadota</taxon>
        <taxon>Alphaproteobacteria</taxon>
        <taxon>Rhodobacterales</taxon>
        <taxon>Paracoccaceae</taxon>
        <taxon>Paracoccus</taxon>
    </lineage>
</organism>
<evidence type="ECO:0008006" key="3">
    <source>
        <dbReference type="Google" id="ProtNLM"/>
    </source>
</evidence>
<evidence type="ECO:0000313" key="2">
    <source>
        <dbReference type="Proteomes" id="UP000015480"/>
    </source>
</evidence>
<dbReference type="InterPro" id="IPR023393">
    <property type="entry name" value="START-like_dom_sf"/>
</dbReference>
<dbReference type="PATRIC" id="fig|1367847.3.peg.2108"/>
<dbReference type="Pfam" id="PF10604">
    <property type="entry name" value="Polyketide_cyc2"/>
    <property type="match status" value="1"/>
</dbReference>
<dbReference type="Proteomes" id="UP000015480">
    <property type="component" value="Chromosome"/>
</dbReference>
<dbReference type="RefSeq" id="WP_020950832.1">
    <property type="nucleotide sequence ID" value="NC_022041.1"/>
</dbReference>
<keyword evidence="2" id="KW-1185">Reference proteome</keyword>
<dbReference type="eggNOG" id="COG4891">
    <property type="taxonomic scope" value="Bacteria"/>
</dbReference>
<name>S5XPD6_PARAH</name>